<proteinExistence type="predicted"/>
<protein>
    <recommendedName>
        <fullName evidence="4">Protein G12</fullName>
    </recommendedName>
</protein>
<feature type="region of interest" description="Disordered" evidence="1">
    <location>
        <begin position="318"/>
        <end position="345"/>
    </location>
</feature>
<evidence type="ECO:0000256" key="1">
    <source>
        <dbReference type="SAM" id="MobiDB-lite"/>
    </source>
</evidence>
<keyword evidence="2" id="KW-1185">Reference proteome</keyword>
<evidence type="ECO:0000313" key="2">
    <source>
        <dbReference type="Proteomes" id="UP001652628"/>
    </source>
</evidence>
<dbReference type="RefSeq" id="XP_016930510.4">
    <property type="nucleotide sequence ID" value="XM_017075021.4"/>
</dbReference>
<evidence type="ECO:0000313" key="3">
    <source>
        <dbReference type="RefSeq" id="XP_016930510.4"/>
    </source>
</evidence>
<dbReference type="Pfam" id="PF06757">
    <property type="entry name" value="Ins_allergen_rp"/>
    <property type="match status" value="2"/>
</dbReference>
<gene>
    <name evidence="3" type="primary">LOC108010178</name>
</gene>
<organism evidence="2 3">
    <name type="scientific">Drosophila suzukii</name>
    <name type="common">Spotted-wing drosophila fruit fly</name>
    <dbReference type="NCBI Taxonomy" id="28584"/>
    <lineage>
        <taxon>Eukaryota</taxon>
        <taxon>Metazoa</taxon>
        <taxon>Ecdysozoa</taxon>
        <taxon>Arthropoda</taxon>
        <taxon>Hexapoda</taxon>
        <taxon>Insecta</taxon>
        <taxon>Pterygota</taxon>
        <taxon>Neoptera</taxon>
        <taxon>Endopterygota</taxon>
        <taxon>Diptera</taxon>
        <taxon>Brachycera</taxon>
        <taxon>Muscomorpha</taxon>
        <taxon>Ephydroidea</taxon>
        <taxon>Drosophilidae</taxon>
        <taxon>Drosophila</taxon>
        <taxon>Sophophora</taxon>
    </lineage>
</organism>
<feature type="compositionally biased region" description="Polar residues" evidence="1">
    <location>
        <begin position="321"/>
        <end position="332"/>
    </location>
</feature>
<accession>A0AB39Z9A7</accession>
<evidence type="ECO:0008006" key="4">
    <source>
        <dbReference type="Google" id="ProtNLM"/>
    </source>
</evidence>
<dbReference type="PANTHER" id="PTHR21163">
    <property type="entry name" value="PROTEIN G12"/>
    <property type="match status" value="1"/>
</dbReference>
<dbReference type="PANTHER" id="PTHR21163:SF1">
    <property type="entry name" value="PROTEIN G12"/>
    <property type="match status" value="1"/>
</dbReference>
<sequence length="985" mass="109190">MSTLRLALQFILLGLVLVSGKFRYYRKFRYSPELISELKDFEKLIPAVTIDELVAEHMITDSGFRKAIKFLRSSDFKRLQQSTESLPEVVDLINFVHLNDTVQRKKHHDNYNRLRRSVGNDIGEEIILVLLEPIYETRQLSSFTSFVQELLTHLPRDRFVALINEKRQKSAIFAEFYTALKSAEFKTKSEAAWNTPNVQSVVRELSGHSINAQELKTIGYEVISWGPTYTVLHAVNVDDIHAVLRIVHGVLDVLHGVFRLRPQGGQSAAKGVDEDGLGHLEADALDLPHRRVDIPLLQIAGPDQTGQSLSGHAEGLIWNGGESSQHHATTQTRHQEKASSAEHSACSRGLDKANITGWSELFSMALRTSGQGHAQSSHSNIYGIASIEQKDIRREEDPLQAVADYNPSQSHCSQALEVHIHDALAGAVQLQLLLGLLGLEVLAQDQGMGAILLQHGQGELLEELIIQLVRGTRLLQSRIGWILQQLLIVGAHIQHNGQTVIRMKAAKYDAIVNIGEQHRHLIHTQVTQTENRSPIAHQQATNQSIRPVGQDLRDMTQILDADEQTLANGVQHPVDLEHLHVTRGIRQWHIAPFSLEADSRVSVLQKVFRWRGRESIFWDLSKSLTHFSLFSASFFCSAFSFLVLGDIANESLGMLPFSGCEMCRDISLGQNDCHSLEWSPKSPQIGGPKSSVGRGGQKFRIGAGDHIAGMNRGHLVLLVVCAAGISLAMGFPQKELIRPDSDESDVSGIGFVTLDGTASDESDESDQGNESDDLIFLSRKKPTPANNSLDLSAFVALIPLQEVQSIAAQYYHHDAEFQRAYAFLASSDFADIKRKILQLPEVLEFTNYLGAHGLDVVKVMHAVAGVFKPSILGSTDVNEASKAATTEDGSSTDGEKQSGLHGMVERVLEILPQDQLYALFFDEFESNKQFAAFVDSISSPKFAKILSGLQNSLPLRNFLFVLHNNSIYVERIVESVKSYLSISSF</sequence>
<dbReference type="Proteomes" id="UP001652628">
    <property type="component" value="Chromosome 2R"/>
</dbReference>
<dbReference type="GeneID" id="108010178"/>
<reference evidence="3" key="1">
    <citation type="submission" date="2025-08" db="UniProtKB">
        <authorList>
            <consortium name="RefSeq"/>
        </authorList>
    </citation>
    <scope>IDENTIFICATION</scope>
</reference>
<dbReference type="AlphaFoldDB" id="A0AB39Z9A7"/>
<name>A0AB39Z9A7_DROSZ</name>
<dbReference type="InterPro" id="IPR010629">
    <property type="entry name" value="Ins_allergen"/>
</dbReference>